<dbReference type="EMBL" id="JASMQC010000025">
    <property type="protein sequence ID" value="KAK1934482.1"/>
    <property type="molecule type" value="Genomic_DNA"/>
</dbReference>
<dbReference type="InterPro" id="IPR011993">
    <property type="entry name" value="PH-like_dom_sf"/>
</dbReference>
<gene>
    <name evidence="5" type="ORF">P3T76_011091</name>
</gene>
<dbReference type="Proteomes" id="UP001259832">
    <property type="component" value="Unassembled WGS sequence"/>
</dbReference>
<evidence type="ECO:0000256" key="2">
    <source>
        <dbReference type="SAM" id="MobiDB-lite"/>
    </source>
</evidence>
<name>A0AAD9G9V7_9STRA</name>
<feature type="region of interest" description="Disordered" evidence="2">
    <location>
        <begin position="468"/>
        <end position="506"/>
    </location>
</feature>
<proteinExistence type="predicted"/>
<evidence type="ECO:0000259" key="4">
    <source>
        <dbReference type="PROSITE" id="PS50238"/>
    </source>
</evidence>
<protein>
    <submittedName>
        <fullName evidence="5">Rho GTPase-activating protein 24</fullName>
    </submittedName>
</protein>
<evidence type="ECO:0000313" key="6">
    <source>
        <dbReference type="Proteomes" id="UP001259832"/>
    </source>
</evidence>
<dbReference type="PANTHER" id="PTHR15228">
    <property type="entry name" value="SPERMATHECAL PHYSIOLOGY VARIANT"/>
    <property type="match status" value="1"/>
</dbReference>
<feature type="compositionally biased region" description="Low complexity" evidence="2">
    <location>
        <begin position="36"/>
        <end position="48"/>
    </location>
</feature>
<keyword evidence="1" id="KW-0343">GTPase activation</keyword>
<feature type="region of interest" description="Disordered" evidence="2">
    <location>
        <begin position="1"/>
        <end position="346"/>
    </location>
</feature>
<dbReference type="Pfam" id="PF00620">
    <property type="entry name" value="RhoGAP"/>
    <property type="match status" value="1"/>
</dbReference>
<feature type="compositionally biased region" description="Pro residues" evidence="2">
    <location>
        <begin position="221"/>
        <end position="230"/>
    </location>
</feature>
<feature type="compositionally biased region" description="Low complexity" evidence="2">
    <location>
        <begin position="61"/>
        <end position="74"/>
    </location>
</feature>
<evidence type="ECO:0000259" key="3">
    <source>
        <dbReference type="PROSITE" id="PS50003"/>
    </source>
</evidence>
<feature type="compositionally biased region" description="Polar residues" evidence="2">
    <location>
        <begin position="472"/>
        <end position="481"/>
    </location>
</feature>
<dbReference type="SUPFAM" id="SSF48350">
    <property type="entry name" value="GTPase activation domain, GAP"/>
    <property type="match status" value="1"/>
</dbReference>
<dbReference type="InterPro" id="IPR051025">
    <property type="entry name" value="RhoGAP"/>
</dbReference>
<dbReference type="AlphaFoldDB" id="A0AAD9G9V7"/>
<feature type="domain" description="Rho-GAP" evidence="4">
    <location>
        <begin position="567"/>
        <end position="771"/>
    </location>
</feature>
<feature type="compositionally biased region" description="Low complexity" evidence="2">
    <location>
        <begin position="282"/>
        <end position="293"/>
    </location>
</feature>
<dbReference type="PANTHER" id="PTHR15228:SF25">
    <property type="entry name" value="F-BAR DOMAIN-CONTAINING PROTEIN"/>
    <property type="match status" value="1"/>
</dbReference>
<keyword evidence="6" id="KW-1185">Reference proteome</keyword>
<feature type="domain" description="PH" evidence="3">
    <location>
        <begin position="370"/>
        <end position="529"/>
    </location>
</feature>
<dbReference type="GO" id="GO:0007165">
    <property type="term" value="P:signal transduction"/>
    <property type="evidence" value="ECO:0007669"/>
    <property type="project" value="InterPro"/>
</dbReference>
<feature type="region of interest" description="Disordered" evidence="2">
    <location>
        <begin position="533"/>
        <end position="562"/>
    </location>
</feature>
<accession>A0AAD9G9V7</accession>
<dbReference type="CDD" id="cd00159">
    <property type="entry name" value="RhoGAP"/>
    <property type="match status" value="1"/>
</dbReference>
<evidence type="ECO:0000256" key="1">
    <source>
        <dbReference type="ARBA" id="ARBA00022468"/>
    </source>
</evidence>
<feature type="compositionally biased region" description="Polar residues" evidence="2">
    <location>
        <begin position="261"/>
        <end position="270"/>
    </location>
</feature>
<evidence type="ECO:0000313" key="5">
    <source>
        <dbReference type="EMBL" id="KAK1934482.1"/>
    </source>
</evidence>
<dbReference type="PROSITE" id="PS50003">
    <property type="entry name" value="PH_DOMAIN"/>
    <property type="match status" value="1"/>
</dbReference>
<reference evidence="5" key="1">
    <citation type="submission" date="2023-08" db="EMBL/GenBank/DDBJ databases">
        <title>Reference Genome Resource for the Citrus Pathogen Phytophthora citrophthora.</title>
        <authorList>
            <person name="Moller H."/>
            <person name="Coetzee B."/>
            <person name="Rose L.J."/>
            <person name="Van Niekerk J.M."/>
        </authorList>
    </citation>
    <scope>NUCLEOTIDE SEQUENCE</scope>
    <source>
        <strain evidence="5">STE-U-9442</strain>
    </source>
</reference>
<dbReference type="InterPro" id="IPR001849">
    <property type="entry name" value="PH_domain"/>
</dbReference>
<dbReference type="InterPro" id="IPR000198">
    <property type="entry name" value="RhoGAP_dom"/>
</dbReference>
<comment type="caution">
    <text evidence="5">The sequence shown here is derived from an EMBL/GenBank/DDBJ whole genome shotgun (WGS) entry which is preliminary data.</text>
</comment>
<dbReference type="SUPFAM" id="SSF50729">
    <property type="entry name" value="PH domain-like"/>
    <property type="match status" value="1"/>
</dbReference>
<organism evidence="5 6">
    <name type="scientific">Phytophthora citrophthora</name>
    <dbReference type="NCBI Taxonomy" id="4793"/>
    <lineage>
        <taxon>Eukaryota</taxon>
        <taxon>Sar</taxon>
        <taxon>Stramenopiles</taxon>
        <taxon>Oomycota</taxon>
        <taxon>Peronosporomycetes</taxon>
        <taxon>Peronosporales</taxon>
        <taxon>Peronosporaceae</taxon>
        <taxon>Phytophthora</taxon>
    </lineage>
</organism>
<dbReference type="SMART" id="SM00233">
    <property type="entry name" value="PH"/>
    <property type="match status" value="1"/>
</dbReference>
<sequence length="784" mass="85438">MQSLVSTAPMPTPFSSRFRRPATAKAGGDDRVGEMLSDSSDDGSPLGGDVRRNAAKKQTPSRSNDSSLRSSSASEGVGATKAGSRKSEHSDSEKKKNPPPTKLPKPRKKMFGSLIRSPSNRTPSSKKKNAGRKWYSDSEDDEEEKTTKKPGKKEKSKSKSDSEEEEDSDLDAYIAGSMVVPPGKKTEEPDATPAKQTRSKLKRLTERVSAGGNESDESGKEPPPSEPPAAPDAAKKKTNVLKLMTKTRTMSPFGGKRKELNTGTPESSAVDSPAEGRKAKQSTSSASEHSTSEPPAPNTTNRARPAEVQTGVAGNAPTVIVNRRTDRLKHSASGSEHSVSPRLAISSNDEVLSPGMRKVPGAFPGRPGSGVLLEGWLRQKQRRGIKGLKKWNSRYFVLYAKSNEVRYYADVVQSAWGPIPLGEIGSISLRLIQRIGKLSHPKYKGCRFDITCRNSWGTHYADDYVSSDEENVTNNSSNPSNEKAIPATPATPAKQDKGGTPRSSRVYSLVADSPQVTVAWVNMLDSLLIRSANSPRPDVDSQAENVGNASGRAKKPRAVARQRPSALDTESLVLLGPGDSVPKAIIYAINFIFDSTPGIETEKFYEIEPDAAKLKAALKFLNEFAGESVTRKPTKEELEGLLDAITAGAVVRLWLKQLEQPLIPFNMYDDFVALAREAQSAPFDLRRNLRALLEALPQKNLTMLACLLFHLNDVNVYASKNGMGAATLAHHFTEFIMRPQHKPPQTEDLKDDVAAVCRLVEEMITNVDTFIDEKEAQLLEDNRL</sequence>
<dbReference type="InterPro" id="IPR008936">
    <property type="entry name" value="Rho_GTPase_activation_prot"/>
</dbReference>
<dbReference type="SMART" id="SM00324">
    <property type="entry name" value="RhoGAP"/>
    <property type="match status" value="1"/>
</dbReference>
<dbReference type="GO" id="GO:0005096">
    <property type="term" value="F:GTPase activator activity"/>
    <property type="evidence" value="ECO:0007669"/>
    <property type="project" value="UniProtKB-KW"/>
</dbReference>
<dbReference type="Gene3D" id="1.10.555.10">
    <property type="entry name" value="Rho GTPase activation protein"/>
    <property type="match status" value="1"/>
</dbReference>
<dbReference type="Gene3D" id="2.30.29.30">
    <property type="entry name" value="Pleckstrin-homology domain (PH domain)/Phosphotyrosine-binding domain (PTB)"/>
    <property type="match status" value="1"/>
</dbReference>
<feature type="compositionally biased region" description="Basic and acidic residues" evidence="2">
    <location>
        <begin position="85"/>
        <end position="96"/>
    </location>
</feature>
<dbReference type="PROSITE" id="PS50238">
    <property type="entry name" value="RHOGAP"/>
    <property type="match status" value="1"/>
</dbReference>